<keyword evidence="1" id="KW-1133">Transmembrane helix</keyword>
<comment type="caution">
    <text evidence="2">The sequence shown here is derived from an EMBL/GenBank/DDBJ whole genome shotgun (WGS) entry which is preliminary data.</text>
</comment>
<sequence>MLAALSQLIDRLPALDGQRYLGFSTAVLLAAVWVLSFDFVPILDHVNLAFHEAGHPAFGLFGNTMGWLGGTLGQFVFPIATTWHFARREQWFSAAACAIWFFENFRYVALYLGDARTQALPLVGGGEHDWAYLLGHWGLLEYDTRIAGALTFISWSGWLAVWGVVTWWWWRSRQRRTTELEAEQRERIIEQARQRERERRAKSRQ</sequence>
<dbReference type="RefSeq" id="WP_192029291.1">
    <property type="nucleotide sequence ID" value="NZ_JACYTR010000013.1"/>
</dbReference>
<feature type="transmembrane region" description="Helical" evidence="1">
    <location>
        <begin position="57"/>
        <end position="79"/>
    </location>
</feature>
<evidence type="ECO:0000256" key="1">
    <source>
        <dbReference type="SAM" id="Phobius"/>
    </source>
</evidence>
<dbReference type="EMBL" id="JACYTR010000013">
    <property type="protein sequence ID" value="MBD8525873.1"/>
    <property type="molecule type" value="Genomic_DNA"/>
</dbReference>
<feature type="transmembrane region" description="Helical" evidence="1">
    <location>
        <begin position="91"/>
        <end position="112"/>
    </location>
</feature>
<protein>
    <submittedName>
        <fullName evidence="2">Uncharacterized protein</fullName>
    </submittedName>
</protein>
<evidence type="ECO:0000313" key="2">
    <source>
        <dbReference type="EMBL" id="MBD8525873.1"/>
    </source>
</evidence>
<dbReference type="Proteomes" id="UP000613768">
    <property type="component" value="Unassembled WGS sequence"/>
</dbReference>
<gene>
    <name evidence="2" type="ORF">IFO71_08970</name>
</gene>
<reference evidence="2 3" key="1">
    <citation type="submission" date="2020-09" db="EMBL/GenBank/DDBJ databases">
        <title>Pseudoxanthomonas sp. CAU 1598 isolated from sand of Yaerae Beach.</title>
        <authorList>
            <person name="Kim W."/>
        </authorList>
    </citation>
    <scope>NUCLEOTIDE SEQUENCE [LARGE SCALE GENOMIC DNA]</scope>
    <source>
        <strain evidence="2 3">CAU 1598</strain>
    </source>
</reference>
<dbReference type="AlphaFoldDB" id="A0AAW3ZIG2"/>
<evidence type="ECO:0000313" key="3">
    <source>
        <dbReference type="Proteomes" id="UP000613768"/>
    </source>
</evidence>
<accession>A0AAW3ZIG2</accession>
<feature type="transmembrane region" description="Helical" evidence="1">
    <location>
        <begin position="20"/>
        <end position="37"/>
    </location>
</feature>
<feature type="transmembrane region" description="Helical" evidence="1">
    <location>
        <begin position="146"/>
        <end position="170"/>
    </location>
</feature>
<keyword evidence="3" id="KW-1185">Reference proteome</keyword>
<proteinExistence type="predicted"/>
<keyword evidence="1" id="KW-0812">Transmembrane</keyword>
<organism evidence="2 3">
    <name type="scientific">Pseudomarimonas arenosa</name>
    <dbReference type="NCBI Taxonomy" id="2774145"/>
    <lineage>
        <taxon>Bacteria</taxon>
        <taxon>Pseudomonadati</taxon>
        <taxon>Pseudomonadota</taxon>
        <taxon>Gammaproteobacteria</taxon>
        <taxon>Lysobacterales</taxon>
        <taxon>Lysobacteraceae</taxon>
        <taxon>Pseudomarimonas</taxon>
    </lineage>
</organism>
<name>A0AAW3ZIG2_9GAMM</name>
<keyword evidence="1" id="KW-0472">Membrane</keyword>